<dbReference type="AlphaFoldDB" id="A0A834ZM47"/>
<evidence type="ECO:0000256" key="7">
    <source>
        <dbReference type="ARBA" id="ARBA00022963"/>
    </source>
</evidence>
<evidence type="ECO:0000313" key="10">
    <source>
        <dbReference type="EMBL" id="KAF8408822.1"/>
    </source>
</evidence>
<name>A0A834ZM47_TETSI</name>
<dbReference type="FunFam" id="3.40.50.1820:FF:000065">
    <property type="entry name" value="Phospholipase A1-II 3"/>
    <property type="match status" value="1"/>
</dbReference>
<dbReference type="InterPro" id="IPR029058">
    <property type="entry name" value="AB_hydrolase_fold"/>
</dbReference>
<keyword evidence="5" id="KW-0378">Hydrolase</keyword>
<dbReference type="Pfam" id="PF01764">
    <property type="entry name" value="Lipase_3"/>
    <property type="match status" value="1"/>
</dbReference>
<evidence type="ECO:0000256" key="5">
    <source>
        <dbReference type="ARBA" id="ARBA00022801"/>
    </source>
</evidence>
<keyword evidence="7" id="KW-0442">Lipid degradation</keyword>
<protein>
    <recommendedName>
        <fullName evidence="9">Fungal lipase-type domain-containing protein</fullName>
    </recommendedName>
</protein>
<comment type="caution">
    <text evidence="10">The sequence shown here is derived from an EMBL/GenBank/DDBJ whole genome shotgun (WGS) entry which is preliminary data.</text>
</comment>
<dbReference type="OMA" id="LRIPHCW"/>
<evidence type="ECO:0000256" key="2">
    <source>
        <dbReference type="ARBA" id="ARBA00010701"/>
    </source>
</evidence>
<keyword evidence="8" id="KW-0443">Lipid metabolism</keyword>
<dbReference type="InterPro" id="IPR002921">
    <property type="entry name" value="Fungal_lipase-type"/>
</dbReference>
<dbReference type="PANTHER" id="PTHR31403">
    <property type="entry name" value="PHOSPHOLIPASE A1-IBETA2, CHLOROPLASTIC"/>
    <property type="match status" value="1"/>
</dbReference>
<dbReference type="Proteomes" id="UP000655225">
    <property type="component" value="Unassembled WGS sequence"/>
</dbReference>
<evidence type="ECO:0000256" key="6">
    <source>
        <dbReference type="ARBA" id="ARBA00022946"/>
    </source>
</evidence>
<dbReference type="SUPFAM" id="SSF53474">
    <property type="entry name" value="alpha/beta-Hydrolases"/>
    <property type="match status" value="1"/>
</dbReference>
<keyword evidence="3" id="KW-0150">Chloroplast</keyword>
<dbReference type="CDD" id="cd00519">
    <property type="entry name" value="Lipase_3"/>
    <property type="match status" value="1"/>
</dbReference>
<dbReference type="PANTHER" id="PTHR31403:SF11">
    <property type="entry name" value="OS12G0614500 PROTEIN"/>
    <property type="match status" value="1"/>
</dbReference>
<accession>A0A834ZM47</accession>
<evidence type="ECO:0000256" key="3">
    <source>
        <dbReference type="ARBA" id="ARBA00022528"/>
    </source>
</evidence>
<evidence type="ECO:0000256" key="4">
    <source>
        <dbReference type="ARBA" id="ARBA00022640"/>
    </source>
</evidence>
<dbReference type="OrthoDB" id="426718at2759"/>
<evidence type="ECO:0000256" key="1">
    <source>
        <dbReference type="ARBA" id="ARBA00004229"/>
    </source>
</evidence>
<evidence type="ECO:0000256" key="8">
    <source>
        <dbReference type="ARBA" id="ARBA00023098"/>
    </source>
</evidence>
<dbReference type="GO" id="GO:0008970">
    <property type="term" value="F:phospholipase A1 activity"/>
    <property type="evidence" value="ECO:0007669"/>
    <property type="project" value="UniProtKB-ARBA"/>
</dbReference>
<comment type="similarity">
    <text evidence="2">Belongs to the AB hydrolase superfamily. Lipase family.</text>
</comment>
<evidence type="ECO:0000259" key="9">
    <source>
        <dbReference type="Pfam" id="PF01764"/>
    </source>
</evidence>
<sequence length="520" mass="58920">MNAISSSTITHHHLPVACYRPGTNQLSLIRARQEVVVQPQPQEKATSRAARLANSLSNLLHLHLETPLQKNLQYTDWNFLDQGNRTSPITSPREDISTKWREIHGSCDWENLMDPLHPWLRREIVKYGEFAQATYDAFDFDSFSEYCGSCRYNRHKLFDKLGLTKNGYMVSKYIYAMSHIDVPSWLERSHLVDTWSKDSNWMGYVAVSDDEESRRIGRRDIVVAWRGTVAPSEWFEDIQGKLEPIGDGDGDVKVEHGFLNIYTSKSESTRYNKSSASEQVMKEVRRLVSLYKQNGEEVSLTITGHSLGGALALLNAYEAAKALPDLPISVISFGAPRVGNTAFRDELHQMGVKALRVVVKQDIVPKMPGFVLNEGLQKFNEITGTLEWVYTHVGAELKLDVHASPYLKRGGFNLPGVHSLETYLHLADGFRGTNLTFRSDARRDIALVNKACGMLANELRIPECWYQLDNKGLVRNAYGRWVKPNREPEHIPSPSREVSLHASFVEMHGHYQGNQPLLSV</sequence>
<dbReference type="Gene3D" id="3.40.50.1820">
    <property type="entry name" value="alpha/beta hydrolase"/>
    <property type="match status" value="1"/>
</dbReference>
<dbReference type="GO" id="GO:0009507">
    <property type="term" value="C:chloroplast"/>
    <property type="evidence" value="ECO:0007669"/>
    <property type="project" value="UniProtKB-SubCell"/>
</dbReference>
<dbReference type="GO" id="GO:0016042">
    <property type="term" value="P:lipid catabolic process"/>
    <property type="evidence" value="ECO:0007669"/>
    <property type="project" value="UniProtKB-KW"/>
</dbReference>
<organism evidence="10 11">
    <name type="scientific">Tetracentron sinense</name>
    <name type="common">Spur-leaf</name>
    <dbReference type="NCBI Taxonomy" id="13715"/>
    <lineage>
        <taxon>Eukaryota</taxon>
        <taxon>Viridiplantae</taxon>
        <taxon>Streptophyta</taxon>
        <taxon>Embryophyta</taxon>
        <taxon>Tracheophyta</taxon>
        <taxon>Spermatophyta</taxon>
        <taxon>Magnoliopsida</taxon>
        <taxon>Trochodendrales</taxon>
        <taxon>Trochodendraceae</taxon>
        <taxon>Tetracentron</taxon>
    </lineage>
</organism>
<gene>
    <name evidence="10" type="ORF">HHK36_004891</name>
</gene>
<proteinExistence type="inferred from homology"/>
<comment type="subcellular location">
    <subcellularLocation>
        <location evidence="1">Plastid</location>
        <location evidence="1">Chloroplast</location>
    </subcellularLocation>
</comment>
<dbReference type="EMBL" id="JABCRI010000003">
    <property type="protein sequence ID" value="KAF8408822.1"/>
    <property type="molecule type" value="Genomic_DNA"/>
</dbReference>
<keyword evidence="6" id="KW-0809">Transit peptide</keyword>
<keyword evidence="4" id="KW-0934">Plastid</keyword>
<keyword evidence="11" id="KW-1185">Reference proteome</keyword>
<evidence type="ECO:0000313" key="11">
    <source>
        <dbReference type="Proteomes" id="UP000655225"/>
    </source>
</evidence>
<feature type="domain" description="Fungal lipase-type" evidence="9">
    <location>
        <begin position="222"/>
        <end position="370"/>
    </location>
</feature>
<reference evidence="10 11" key="1">
    <citation type="submission" date="2020-04" db="EMBL/GenBank/DDBJ databases">
        <title>Plant Genome Project.</title>
        <authorList>
            <person name="Zhang R.-G."/>
        </authorList>
    </citation>
    <scope>NUCLEOTIDE SEQUENCE [LARGE SCALE GENOMIC DNA]</scope>
    <source>
        <strain evidence="10">YNK0</strain>
        <tissue evidence="10">Leaf</tissue>
    </source>
</reference>